<dbReference type="Gene3D" id="3.30.70.2400">
    <property type="entry name" value="Uncharacterised protein PF13773, DUF4170"/>
    <property type="match status" value="1"/>
</dbReference>
<organism evidence="1 2">
    <name type="scientific">Sphingomonas humi</name>
    <dbReference type="NCBI Taxonomy" id="335630"/>
    <lineage>
        <taxon>Bacteria</taxon>
        <taxon>Pseudomonadati</taxon>
        <taxon>Pseudomonadota</taxon>
        <taxon>Alphaproteobacteria</taxon>
        <taxon>Sphingomonadales</taxon>
        <taxon>Sphingomonadaceae</taxon>
        <taxon>Sphingomonas</taxon>
    </lineage>
</organism>
<dbReference type="InterPro" id="IPR025226">
    <property type="entry name" value="DUF4170"/>
</dbReference>
<reference evidence="2" key="1">
    <citation type="journal article" date="2019" name="Int. J. Syst. Evol. Microbiol.">
        <title>The Global Catalogue of Microorganisms (GCM) 10K type strain sequencing project: providing services to taxonomists for standard genome sequencing and annotation.</title>
        <authorList>
            <consortium name="The Broad Institute Genomics Platform"/>
            <consortium name="The Broad Institute Genome Sequencing Center for Infectious Disease"/>
            <person name="Wu L."/>
            <person name="Ma J."/>
        </authorList>
    </citation>
    <scope>NUCLEOTIDE SEQUENCE [LARGE SCALE GENOMIC DNA]</scope>
    <source>
        <strain evidence="2">JCM 16603</strain>
    </source>
</reference>
<comment type="caution">
    <text evidence="1">The sequence shown here is derived from an EMBL/GenBank/DDBJ whole genome shotgun (WGS) entry which is preliminary data.</text>
</comment>
<accession>A0ABP7RJC9</accession>
<proteinExistence type="predicted"/>
<dbReference type="Pfam" id="PF13773">
    <property type="entry name" value="DUF4170"/>
    <property type="match status" value="1"/>
</dbReference>
<sequence length="78" mass="9010">MEQETFTSEAIMGQRFWVIGGEYRDCAFREIEPGTERVSGPFGDELKARMEWQRLTFRDNCAATERYTIAVEPSALRA</sequence>
<dbReference type="EMBL" id="BAAAZD010000001">
    <property type="protein sequence ID" value="GAA3998404.1"/>
    <property type="molecule type" value="Genomic_DNA"/>
</dbReference>
<gene>
    <name evidence="1" type="ORF">GCM10022211_05140</name>
</gene>
<protein>
    <submittedName>
        <fullName evidence="1">Uncharacterized protein</fullName>
    </submittedName>
</protein>
<evidence type="ECO:0000313" key="1">
    <source>
        <dbReference type="EMBL" id="GAA3998404.1"/>
    </source>
</evidence>
<name>A0ABP7RJC9_9SPHN</name>
<dbReference type="Proteomes" id="UP001501310">
    <property type="component" value="Unassembled WGS sequence"/>
</dbReference>
<evidence type="ECO:0000313" key="2">
    <source>
        <dbReference type="Proteomes" id="UP001501310"/>
    </source>
</evidence>
<keyword evidence="2" id="KW-1185">Reference proteome</keyword>